<evidence type="ECO:0000256" key="3">
    <source>
        <dbReference type="ARBA" id="ARBA00022692"/>
    </source>
</evidence>
<dbReference type="GeneID" id="31366625"/>
<evidence type="ECO:0000313" key="8">
    <source>
        <dbReference type="EMBL" id="EFA75083.1"/>
    </source>
</evidence>
<keyword evidence="9" id="KW-1185">Reference proteome</keyword>
<feature type="transmembrane region" description="Helical" evidence="7">
    <location>
        <begin position="92"/>
        <end position="117"/>
    </location>
</feature>
<dbReference type="RefSeq" id="XP_020427217.1">
    <property type="nucleotide sequence ID" value="XM_020581914.1"/>
</dbReference>
<name>D3BTP7_HETP5</name>
<dbReference type="PANTHER" id="PTHR28525:SF1">
    <property type="entry name" value="REACTIVE OXYGEN SPECIES MODULATOR 1"/>
    <property type="match status" value="1"/>
</dbReference>
<dbReference type="EMBL" id="ADBJ01000056">
    <property type="protein sequence ID" value="EFA75083.1"/>
    <property type="molecule type" value="Genomic_DNA"/>
</dbReference>
<dbReference type="FunCoup" id="D3BTP7">
    <property type="interactions" value="49"/>
</dbReference>
<evidence type="ECO:0000256" key="5">
    <source>
        <dbReference type="ARBA" id="ARBA00023136"/>
    </source>
</evidence>
<dbReference type="GO" id="GO:0030150">
    <property type="term" value="P:protein import into mitochondrial matrix"/>
    <property type="evidence" value="ECO:0007669"/>
    <property type="project" value="TreeGrafter"/>
</dbReference>
<protein>
    <submittedName>
        <fullName evidence="8">Reactive oxygen species modulator</fullName>
    </submittedName>
</protein>
<dbReference type="SMART" id="SM01378">
    <property type="entry name" value="Romo1"/>
    <property type="match status" value="1"/>
</dbReference>
<evidence type="ECO:0000256" key="4">
    <source>
        <dbReference type="ARBA" id="ARBA00022989"/>
    </source>
</evidence>
<comment type="caution">
    <text evidence="8">The sequence shown here is derived from an EMBL/GenBank/DDBJ whole genome shotgun (WGS) entry which is preliminary data.</text>
</comment>
<dbReference type="Pfam" id="PF10247">
    <property type="entry name" value="Romo1"/>
    <property type="match status" value="1"/>
</dbReference>
<comment type="subcellular location">
    <subcellularLocation>
        <location evidence="1">Membrane</location>
    </subcellularLocation>
</comment>
<evidence type="ECO:0000256" key="7">
    <source>
        <dbReference type="SAM" id="Phobius"/>
    </source>
</evidence>
<accession>D3BTP7</accession>
<dbReference type="STRING" id="670386.D3BTP7"/>
<evidence type="ECO:0000256" key="1">
    <source>
        <dbReference type="ARBA" id="ARBA00004370"/>
    </source>
</evidence>
<evidence type="ECO:0000313" key="9">
    <source>
        <dbReference type="Proteomes" id="UP000001396"/>
    </source>
</evidence>
<feature type="compositionally biased region" description="Low complexity" evidence="6">
    <location>
        <begin position="1"/>
        <end position="34"/>
    </location>
</feature>
<proteinExistence type="inferred from homology"/>
<dbReference type="Proteomes" id="UP000001396">
    <property type="component" value="Unassembled WGS sequence"/>
</dbReference>
<evidence type="ECO:0000256" key="2">
    <source>
        <dbReference type="ARBA" id="ARBA00007839"/>
    </source>
</evidence>
<reference evidence="8 9" key="1">
    <citation type="journal article" date="2011" name="Genome Res.">
        <title>Phylogeny-wide analysis of social amoeba genomes highlights ancient origins for complex intercellular communication.</title>
        <authorList>
            <person name="Heidel A.J."/>
            <person name="Lawal H.M."/>
            <person name="Felder M."/>
            <person name="Schilde C."/>
            <person name="Helps N.R."/>
            <person name="Tunggal B."/>
            <person name="Rivero F."/>
            <person name="John U."/>
            <person name="Schleicher M."/>
            <person name="Eichinger L."/>
            <person name="Platzer M."/>
            <person name="Noegel A.A."/>
            <person name="Schaap P."/>
            <person name="Gloeckner G."/>
        </authorList>
    </citation>
    <scope>NUCLEOTIDE SEQUENCE [LARGE SCALE GENOMIC DNA]</scope>
    <source>
        <strain evidence="9">ATCC 26659 / Pp 5 / PN500</strain>
    </source>
</reference>
<dbReference type="InParanoid" id="D3BTP7"/>
<feature type="region of interest" description="Disordered" evidence="6">
    <location>
        <begin position="1"/>
        <end position="51"/>
    </location>
</feature>
<dbReference type="InterPro" id="IPR018450">
    <property type="entry name" value="Romo1/Mgr2"/>
</dbReference>
<keyword evidence="5 7" id="KW-0472">Membrane</keyword>
<feature type="transmembrane region" description="Helical" evidence="7">
    <location>
        <begin position="59"/>
        <end position="80"/>
    </location>
</feature>
<dbReference type="GO" id="GO:0005744">
    <property type="term" value="C:TIM23 mitochondrial import inner membrane translocase complex"/>
    <property type="evidence" value="ECO:0007669"/>
    <property type="project" value="TreeGrafter"/>
</dbReference>
<organism evidence="8 9">
    <name type="scientific">Heterostelium pallidum (strain ATCC 26659 / Pp 5 / PN500)</name>
    <name type="common">Cellular slime mold</name>
    <name type="synonym">Polysphondylium pallidum</name>
    <dbReference type="NCBI Taxonomy" id="670386"/>
    <lineage>
        <taxon>Eukaryota</taxon>
        <taxon>Amoebozoa</taxon>
        <taxon>Evosea</taxon>
        <taxon>Eumycetozoa</taxon>
        <taxon>Dictyostelia</taxon>
        <taxon>Acytosteliales</taxon>
        <taxon>Acytosteliaceae</taxon>
        <taxon>Heterostelium</taxon>
    </lineage>
</organism>
<dbReference type="PANTHER" id="PTHR28525">
    <property type="entry name" value="REACTIVE OXYGEN SPECIES MODULATOR 1"/>
    <property type="match status" value="1"/>
</dbReference>
<comment type="similarity">
    <text evidence="2">Belongs to the MGR2 family.</text>
</comment>
<gene>
    <name evidence="8" type="primary">romo1</name>
    <name evidence="8" type="ORF">PPL_11157</name>
</gene>
<sequence length="157" mass="16475">MESPSSTPSTTTTTTTTGYPQSSKSIINSPSQSNRLPPPPPPRKRAGSAVSGNACLQQIGMGMMMGGLVGSSMGLLGGLVGGYMSNLRGKSLLMYTGGSVLKMTGFFGGIMSIGSALRCEELDIEQININNNKLYTFKQPNTYLLPLSSSKSNLNTL</sequence>
<evidence type="ECO:0000256" key="6">
    <source>
        <dbReference type="SAM" id="MobiDB-lite"/>
    </source>
</evidence>
<keyword evidence="3 7" id="KW-0812">Transmembrane</keyword>
<keyword evidence="4 7" id="KW-1133">Transmembrane helix</keyword>
<dbReference type="AlphaFoldDB" id="D3BTP7"/>
<dbReference type="GO" id="GO:0045039">
    <property type="term" value="P:protein insertion into mitochondrial inner membrane"/>
    <property type="evidence" value="ECO:0007669"/>
    <property type="project" value="TreeGrafter"/>
</dbReference>